<dbReference type="InterPro" id="IPR019088">
    <property type="entry name" value="CHP02186-rel_TM"/>
</dbReference>
<evidence type="ECO:0000256" key="1">
    <source>
        <dbReference type="SAM" id="Phobius"/>
    </source>
</evidence>
<dbReference type="Proteomes" id="UP000037178">
    <property type="component" value="Unassembled WGS sequence"/>
</dbReference>
<dbReference type="OrthoDB" id="9815212at2"/>
<dbReference type="EMBL" id="LFTY01000001">
    <property type="protein sequence ID" value="KMW60532.1"/>
    <property type="molecule type" value="Genomic_DNA"/>
</dbReference>
<protein>
    <submittedName>
        <fullName evidence="2">Putative transmembrane protein</fullName>
    </submittedName>
</protein>
<dbReference type="RefSeq" id="WP_049641605.1">
    <property type="nucleotide sequence ID" value="NZ_LFTY01000001.1"/>
</dbReference>
<sequence length="251" mass="28572">MLRWIAILLLFPWAAQSETVVAGLSQNRVSITANFDGSEILIFGAVKREAPDGLDLPIDVIIAVEGPSEPVMVRRKEKWFGIWVNRDAVEVDSAPSFYKVATTGRFDEVLSETEDLRHNVSIERAIRRVDAPQGIMDAERFTEALIRIRKRERVYQERPYTVILSERTLFRSSVALPANLTEGNYKVRIFLTREGNVIDAHETKIYVRKVGLERFLYNLSREQPLLYGIMSLAIAIAAGWLASAVFRYVRS</sequence>
<dbReference type="STRING" id="1675527.AIOL_000688"/>
<dbReference type="PATRIC" id="fig|1675527.3.peg.749"/>
<evidence type="ECO:0000313" key="3">
    <source>
        <dbReference type="Proteomes" id="UP000037178"/>
    </source>
</evidence>
<keyword evidence="1" id="KW-0472">Membrane</keyword>
<organism evidence="2 3">
    <name type="scientific">Candidatus Rhodobacter oscarellae</name>
    <dbReference type="NCBI Taxonomy" id="1675527"/>
    <lineage>
        <taxon>Bacteria</taxon>
        <taxon>Pseudomonadati</taxon>
        <taxon>Pseudomonadota</taxon>
        <taxon>Alphaproteobacteria</taxon>
        <taxon>Rhodobacterales</taxon>
        <taxon>Rhodobacter group</taxon>
        <taxon>Rhodobacter</taxon>
    </lineage>
</organism>
<reference evidence="2 3" key="1">
    <citation type="submission" date="2015-06" db="EMBL/GenBank/DDBJ databases">
        <title>Draft genome sequence of an Alphaproteobacteria species associated to the Mediterranean sponge Oscarella lobularis.</title>
        <authorList>
            <person name="Jourda C."/>
            <person name="Santini S."/>
            <person name="Claverie J.-M."/>
        </authorList>
    </citation>
    <scope>NUCLEOTIDE SEQUENCE [LARGE SCALE GENOMIC DNA]</scope>
    <source>
        <strain evidence="2">IGS</strain>
    </source>
</reference>
<comment type="caution">
    <text evidence="2">The sequence shown here is derived from an EMBL/GenBank/DDBJ whole genome shotgun (WGS) entry which is preliminary data.</text>
</comment>
<feature type="transmembrane region" description="Helical" evidence="1">
    <location>
        <begin position="225"/>
        <end position="249"/>
    </location>
</feature>
<gene>
    <name evidence="2" type="ORF">AIOL_000688</name>
</gene>
<keyword evidence="3" id="KW-1185">Reference proteome</keyword>
<dbReference type="Pfam" id="PF09608">
    <property type="entry name" value="Alph_Pro_TM"/>
    <property type="match status" value="1"/>
</dbReference>
<accession>A0A0J9ECM6</accession>
<name>A0A0J9ECM6_9RHOB</name>
<keyword evidence="1 2" id="KW-0812">Transmembrane</keyword>
<dbReference type="AlphaFoldDB" id="A0A0J9ECM6"/>
<evidence type="ECO:0000313" key="2">
    <source>
        <dbReference type="EMBL" id="KMW60532.1"/>
    </source>
</evidence>
<keyword evidence="1" id="KW-1133">Transmembrane helix</keyword>
<proteinExistence type="predicted"/>